<comment type="caution">
    <text evidence="2">The sequence shown here is derived from an EMBL/GenBank/DDBJ whole genome shotgun (WGS) entry which is preliminary data.</text>
</comment>
<gene>
    <name evidence="2" type="ORF">JMJ77_013611</name>
</gene>
<organism evidence="2 3">
    <name type="scientific">Colletotrichum scovillei</name>
    <dbReference type="NCBI Taxonomy" id="1209932"/>
    <lineage>
        <taxon>Eukaryota</taxon>
        <taxon>Fungi</taxon>
        <taxon>Dikarya</taxon>
        <taxon>Ascomycota</taxon>
        <taxon>Pezizomycotina</taxon>
        <taxon>Sordariomycetes</taxon>
        <taxon>Hypocreomycetidae</taxon>
        <taxon>Glomerellales</taxon>
        <taxon>Glomerellaceae</taxon>
        <taxon>Colletotrichum</taxon>
        <taxon>Colletotrichum acutatum species complex</taxon>
    </lineage>
</organism>
<protein>
    <submittedName>
        <fullName evidence="2">Uncharacterized protein</fullName>
    </submittedName>
</protein>
<proteinExistence type="predicted"/>
<accession>A0A9P7U7L9</accession>
<dbReference type="EMBL" id="JAESDN010000021">
    <property type="protein sequence ID" value="KAG7040614.1"/>
    <property type="molecule type" value="Genomic_DNA"/>
</dbReference>
<dbReference type="AlphaFoldDB" id="A0A9P7U7L9"/>
<evidence type="ECO:0000313" key="2">
    <source>
        <dbReference type="EMBL" id="KAG7040614.1"/>
    </source>
</evidence>
<dbReference type="Proteomes" id="UP000699042">
    <property type="component" value="Unassembled WGS sequence"/>
</dbReference>
<name>A0A9P7U7L9_9PEZI</name>
<reference evidence="2" key="1">
    <citation type="submission" date="2021-05" db="EMBL/GenBank/DDBJ databases">
        <title>Comparative genomics of three Colletotrichum scovillei strains and genetic complementation revealed genes involved fungal growth and virulence on chili pepper.</title>
        <authorList>
            <person name="Hsieh D.-K."/>
            <person name="Chuang S.-C."/>
            <person name="Chen C.-Y."/>
            <person name="Chao Y.-T."/>
            <person name="Lu M.-Y.J."/>
            <person name="Lee M.-H."/>
            <person name="Shih M.-C."/>
        </authorList>
    </citation>
    <scope>NUCLEOTIDE SEQUENCE</scope>
    <source>
        <strain evidence="2">Coll-153</strain>
    </source>
</reference>
<feature type="region of interest" description="Disordered" evidence="1">
    <location>
        <begin position="49"/>
        <end position="83"/>
    </location>
</feature>
<evidence type="ECO:0000256" key="1">
    <source>
        <dbReference type="SAM" id="MobiDB-lite"/>
    </source>
</evidence>
<sequence length="153" mass="17613">MSQLSMWIVKGRERICDSDLLSRQFRMSFGERDSILPFDVELAMVSNVNPPGKDAGEPDEINWPLFPTSEHQDDRWTPAQSLPNPNLVKDQPKQQWDAVEKCWSAVDAKSLVGVVNTWSEFLGWERDVVPAKKPEFLIRRVSERYLEAPHICC</sequence>
<evidence type="ECO:0000313" key="3">
    <source>
        <dbReference type="Proteomes" id="UP000699042"/>
    </source>
</evidence>
<keyword evidence="3" id="KW-1185">Reference proteome</keyword>